<comment type="caution">
    <text evidence="2">The sequence shown here is derived from an EMBL/GenBank/DDBJ whole genome shotgun (WGS) entry which is preliminary data.</text>
</comment>
<name>A0A9N9N850_9GLOM</name>
<dbReference type="OrthoDB" id="544350at2759"/>
<organism evidence="2 3">
    <name type="scientific">Racocetra fulgida</name>
    <dbReference type="NCBI Taxonomy" id="60492"/>
    <lineage>
        <taxon>Eukaryota</taxon>
        <taxon>Fungi</taxon>
        <taxon>Fungi incertae sedis</taxon>
        <taxon>Mucoromycota</taxon>
        <taxon>Glomeromycotina</taxon>
        <taxon>Glomeromycetes</taxon>
        <taxon>Diversisporales</taxon>
        <taxon>Gigasporaceae</taxon>
        <taxon>Racocetra</taxon>
    </lineage>
</organism>
<keyword evidence="3" id="KW-1185">Reference proteome</keyword>
<evidence type="ECO:0000313" key="3">
    <source>
        <dbReference type="Proteomes" id="UP000789396"/>
    </source>
</evidence>
<feature type="non-terminal residue" evidence="2">
    <location>
        <position position="270"/>
    </location>
</feature>
<reference evidence="2" key="1">
    <citation type="submission" date="2021-06" db="EMBL/GenBank/DDBJ databases">
        <authorList>
            <person name="Kallberg Y."/>
            <person name="Tangrot J."/>
            <person name="Rosling A."/>
        </authorList>
    </citation>
    <scope>NUCLEOTIDE SEQUENCE</scope>
    <source>
        <strain evidence="2">IN212</strain>
    </source>
</reference>
<gene>
    <name evidence="2" type="ORF">RFULGI_LOCUS10779</name>
</gene>
<evidence type="ECO:0000313" key="2">
    <source>
        <dbReference type="EMBL" id="CAG8709896.1"/>
    </source>
</evidence>
<accession>A0A9N9N850</accession>
<dbReference type="AlphaFoldDB" id="A0A9N9N850"/>
<evidence type="ECO:0000256" key="1">
    <source>
        <dbReference type="SAM" id="MobiDB-lite"/>
    </source>
</evidence>
<protein>
    <submittedName>
        <fullName evidence="2">17520_t:CDS:1</fullName>
    </submittedName>
</protein>
<dbReference type="Proteomes" id="UP000789396">
    <property type="component" value="Unassembled WGS sequence"/>
</dbReference>
<sequence length="270" mass="30645">CWSSSESDSSRLSVISSRPSVSRLSVASSRLSVASSRLSVASNRLSVASSRLSVVSSRSRRSSFSRSIHEAYGPCSFWEWIPYEGFSDVQYLSKGEFGTMFVATWVNGPRDLWDDDLKQYVRRKHYKVALKRLDKDIINLEAHEIFQTIQLWDNSLFRSIDEKLSSNSKSSDGEVKVHPEAIYTSRPLSGIITQGYGLEFTLPQDNSRKSIHLENSETQDKDKIRETISKKRRSDLVLKPTAAQRISVSNDIPTIKVHKYDSEPSDEEED</sequence>
<dbReference type="EMBL" id="CAJVPZ010022025">
    <property type="protein sequence ID" value="CAG8709896.1"/>
    <property type="molecule type" value="Genomic_DNA"/>
</dbReference>
<feature type="region of interest" description="Disordered" evidence="1">
    <location>
        <begin position="249"/>
        <end position="270"/>
    </location>
</feature>
<proteinExistence type="predicted"/>